<evidence type="ECO:0000313" key="1">
    <source>
        <dbReference type="EMBL" id="PIS40452.1"/>
    </source>
</evidence>
<dbReference type="EMBL" id="PEXW01000069">
    <property type="protein sequence ID" value="PIS40452.1"/>
    <property type="molecule type" value="Genomic_DNA"/>
</dbReference>
<accession>A0A2H0YRT7</accession>
<protein>
    <recommendedName>
        <fullName evidence="3">Type 4 fimbrial biogenesis protein PilX N-terminal domain-containing protein</fullName>
    </recommendedName>
</protein>
<dbReference type="Proteomes" id="UP000236845">
    <property type="component" value="Unassembled WGS sequence"/>
</dbReference>
<gene>
    <name evidence="1" type="ORF">COT26_03305</name>
</gene>
<comment type="caution">
    <text evidence="1">The sequence shown here is derived from an EMBL/GenBank/DDBJ whole genome shotgun (WGS) entry which is preliminary data.</text>
</comment>
<proteinExistence type="predicted"/>
<organism evidence="1 2">
    <name type="scientific">Candidatus Kerfeldbacteria bacterium CG08_land_8_20_14_0_20_43_14</name>
    <dbReference type="NCBI Taxonomy" id="2014246"/>
    <lineage>
        <taxon>Bacteria</taxon>
        <taxon>Candidatus Kerfeldiibacteriota</taxon>
    </lineage>
</organism>
<reference evidence="2" key="1">
    <citation type="submission" date="2017-09" db="EMBL/GenBank/DDBJ databases">
        <title>Depth-based differentiation of microbial function through sediment-hosted aquifers and enrichment of novel symbionts in the deep terrestrial subsurface.</title>
        <authorList>
            <person name="Probst A.J."/>
            <person name="Ladd B."/>
            <person name="Jarett J.K."/>
            <person name="Geller-Mcgrath D.E."/>
            <person name="Sieber C.M.K."/>
            <person name="Emerson J.B."/>
            <person name="Anantharaman K."/>
            <person name="Thomas B.C."/>
            <person name="Malmstrom R."/>
            <person name="Stieglmeier M."/>
            <person name="Klingl A."/>
            <person name="Woyke T."/>
            <person name="Ryan C.M."/>
            <person name="Banfield J.F."/>
        </authorList>
    </citation>
    <scope>NUCLEOTIDE SEQUENCE [LARGE SCALE GENOMIC DNA]</scope>
</reference>
<evidence type="ECO:0008006" key="3">
    <source>
        <dbReference type="Google" id="ProtNLM"/>
    </source>
</evidence>
<dbReference type="AlphaFoldDB" id="A0A2H0YRT7"/>
<sequence>MKALSVSKNRSKGFIALISVLILGAVGTAVAVSVLLLGLNSSRTGLAVEQSNKAKALANACAEHALNIITINPNYTGSMGLIIGIDSCLYTITNLGGQNRNIATSSTVGVITRKVSVNVSAINPKIVVSSWQEVAN</sequence>
<evidence type="ECO:0000313" key="2">
    <source>
        <dbReference type="Proteomes" id="UP000236845"/>
    </source>
</evidence>
<name>A0A2H0YRT7_9BACT</name>